<dbReference type="PANTHER" id="PTHR43143:SF4">
    <property type="entry name" value="CALCINEURIN-LIKE PHOSPHOESTERASE DOMAIN-CONTAINING PROTEIN"/>
    <property type="match status" value="1"/>
</dbReference>
<feature type="region of interest" description="Disordered" evidence="1">
    <location>
        <begin position="126"/>
        <end position="153"/>
    </location>
</feature>
<feature type="compositionally biased region" description="Basic residues" evidence="1">
    <location>
        <begin position="126"/>
        <end position="136"/>
    </location>
</feature>
<comment type="caution">
    <text evidence="2">The sequence shown here is derived from an EMBL/GenBank/DDBJ whole genome shotgun (WGS) entry which is preliminary data.</text>
</comment>
<keyword evidence="3" id="KW-1185">Reference proteome</keyword>
<dbReference type="PANTHER" id="PTHR43143">
    <property type="entry name" value="METALLOPHOSPHOESTERASE, CALCINEURIN SUPERFAMILY"/>
    <property type="match status" value="1"/>
</dbReference>
<reference evidence="2" key="1">
    <citation type="submission" date="2023-10" db="EMBL/GenBank/DDBJ databases">
        <authorList>
            <person name="Chen Y."/>
            <person name="Shah S."/>
            <person name="Dougan E. K."/>
            <person name="Thang M."/>
            <person name="Chan C."/>
        </authorList>
    </citation>
    <scope>NUCLEOTIDE SEQUENCE [LARGE SCALE GENOMIC DNA]</scope>
</reference>
<proteinExistence type="predicted"/>
<evidence type="ECO:0000313" key="3">
    <source>
        <dbReference type="Proteomes" id="UP001189429"/>
    </source>
</evidence>
<dbReference type="InterPro" id="IPR029052">
    <property type="entry name" value="Metallo-depent_PP-like"/>
</dbReference>
<dbReference type="InterPro" id="IPR051918">
    <property type="entry name" value="STPP_CPPED1"/>
</dbReference>
<sequence length="671" mass="73517">GGCPILSAAVCAETYEILRRSTPRLYLILSAAVCAETYKIIRRTYHKPRVTSETLPEPKPLHTQSRGATRRPAPTSQVGLASPLGAARALAPHAPAASTSASAAGAGAAGAAALLAGSLGANRAKAAARRRRRARQPLRMAAAVPTLEDAPPPLLELSEDDPSAFTIGILGDLHLDPRDLEHSYEGRDHVKAALNGAPRPFVVSLGDLGESKDCNQTKQLFSGTTDCFNLAREYLDGFGAKWDVVGGNHDLEGIDEFGTDEQNLEAYLRILGKETPQFCHEVAEKTLLVGLGSTAFRTAQYTSHEVSIDKKQLEWFEDIIAKHPDSEGWQVFCFSHAPIIGSGLRVLQECHVVNGCCWLNHCDSVDSKRFIDVVRNNACVKAWFSGHFHLSHDYQDSITFPDGNNRGSCVFAQTAVMTARSTRDGRRQSRLLRGNAEGFEICTIDHSKGGKIRLDATITYAECIIDENNMDGSNSCSTIAYAHQSEDYDHDKWFKAYVPQEDDGCYVELPDGTINPGVDLSNPEQVCWWHMKDGAVLGVHNGMIIEYDSSTLAPLGMVVSRDELKDRLVAVIDDEWGGSALILYRDDSEDVTVVQPNEDGSYWRKVVRNKMHRMKEMRRVAAAKNWMKQKRGDEAEVKVLSSYGPYTTTAGQVMGLSTRAIDPKAKAKVAA</sequence>
<dbReference type="Proteomes" id="UP001189429">
    <property type="component" value="Unassembled WGS sequence"/>
</dbReference>
<protein>
    <recommendedName>
        <fullName evidence="4">Calcineurin-like phosphoesterase domain-containing protein</fullName>
    </recommendedName>
</protein>
<name>A0ABN9VWC9_9DINO</name>
<dbReference type="Gene3D" id="3.60.21.10">
    <property type="match status" value="1"/>
</dbReference>
<dbReference type="SUPFAM" id="SSF56300">
    <property type="entry name" value="Metallo-dependent phosphatases"/>
    <property type="match status" value="1"/>
</dbReference>
<accession>A0ABN9VWC9</accession>
<evidence type="ECO:0000256" key="1">
    <source>
        <dbReference type="SAM" id="MobiDB-lite"/>
    </source>
</evidence>
<organism evidence="2 3">
    <name type="scientific">Prorocentrum cordatum</name>
    <dbReference type="NCBI Taxonomy" id="2364126"/>
    <lineage>
        <taxon>Eukaryota</taxon>
        <taxon>Sar</taxon>
        <taxon>Alveolata</taxon>
        <taxon>Dinophyceae</taxon>
        <taxon>Prorocentrales</taxon>
        <taxon>Prorocentraceae</taxon>
        <taxon>Prorocentrum</taxon>
    </lineage>
</organism>
<feature type="non-terminal residue" evidence="2">
    <location>
        <position position="1"/>
    </location>
</feature>
<feature type="compositionally biased region" description="Low complexity" evidence="1">
    <location>
        <begin position="137"/>
        <end position="149"/>
    </location>
</feature>
<evidence type="ECO:0008006" key="4">
    <source>
        <dbReference type="Google" id="ProtNLM"/>
    </source>
</evidence>
<feature type="region of interest" description="Disordered" evidence="1">
    <location>
        <begin position="50"/>
        <end position="79"/>
    </location>
</feature>
<gene>
    <name evidence="2" type="ORF">PCOR1329_LOCUS61820</name>
</gene>
<dbReference type="EMBL" id="CAUYUJ010017786">
    <property type="protein sequence ID" value="CAK0877911.1"/>
    <property type="molecule type" value="Genomic_DNA"/>
</dbReference>
<evidence type="ECO:0000313" key="2">
    <source>
        <dbReference type="EMBL" id="CAK0877911.1"/>
    </source>
</evidence>